<feature type="domain" description="Cupin type-2" evidence="1">
    <location>
        <begin position="49"/>
        <end position="111"/>
    </location>
</feature>
<dbReference type="EMBL" id="JAVDXV010000010">
    <property type="protein sequence ID" value="MDR7335519.1"/>
    <property type="molecule type" value="Genomic_DNA"/>
</dbReference>
<dbReference type="Gene3D" id="2.60.120.10">
    <property type="entry name" value="Jelly Rolls"/>
    <property type="match status" value="1"/>
</dbReference>
<sequence length="141" mass="15450">MTAPQPDDRTAVVLAPEAGRHYDMGRISAVFKADGAETAGRYSISEWWLEPHTQGPGAHSHPEDDVFYVLEGTMSIFVKDHWMDATRGAFVLVPGGTTHDFENRSSARAGVLNFSQPGPFEPAMPSIVDWFKEHPPGDAGR</sequence>
<dbReference type="InterPro" id="IPR053146">
    <property type="entry name" value="QDO-like"/>
</dbReference>
<dbReference type="RefSeq" id="WP_310332523.1">
    <property type="nucleotide sequence ID" value="NZ_JAVDXV010000010.1"/>
</dbReference>
<dbReference type="PANTHER" id="PTHR36440">
    <property type="entry name" value="PUTATIVE (AFU_ORTHOLOGUE AFUA_8G07350)-RELATED"/>
    <property type="match status" value="1"/>
</dbReference>
<comment type="caution">
    <text evidence="2">The sequence shown here is derived from an EMBL/GenBank/DDBJ whole genome shotgun (WGS) entry which is preliminary data.</text>
</comment>
<accession>A0ABU2AEA4</accession>
<dbReference type="PANTHER" id="PTHR36440:SF1">
    <property type="entry name" value="PUTATIVE (AFU_ORTHOLOGUE AFUA_8G07350)-RELATED"/>
    <property type="match status" value="1"/>
</dbReference>
<dbReference type="InterPro" id="IPR013096">
    <property type="entry name" value="Cupin_2"/>
</dbReference>
<dbReference type="InterPro" id="IPR011051">
    <property type="entry name" value="RmlC_Cupin_sf"/>
</dbReference>
<dbReference type="SUPFAM" id="SSF51182">
    <property type="entry name" value="RmlC-like cupins"/>
    <property type="match status" value="1"/>
</dbReference>
<gene>
    <name evidence="2" type="ORF">J2X21_004684</name>
</gene>
<name>A0ABU2AEA4_9BURK</name>
<keyword evidence="3" id="KW-1185">Reference proteome</keyword>
<dbReference type="Proteomes" id="UP001180825">
    <property type="component" value="Unassembled WGS sequence"/>
</dbReference>
<evidence type="ECO:0000313" key="3">
    <source>
        <dbReference type="Proteomes" id="UP001180825"/>
    </source>
</evidence>
<dbReference type="InterPro" id="IPR014710">
    <property type="entry name" value="RmlC-like_jellyroll"/>
</dbReference>
<reference evidence="2 3" key="1">
    <citation type="submission" date="2023-07" db="EMBL/GenBank/DDBJ databases">
        <title>Sorghum-associated microbial communities from plants grown in Nebraska, USA.</title>
        <authorList>
            <person name="Schachtman D."/>
        </authorList>
    </citation>
    <scope>NUCLEOTIDE SEQUENCE [LARGE SCALE GENOMIC DNA]</scope>
    <source>
        <strain evidence="2 3">BE316</strain>
    </source>
</reference>
<protein>
    <submittedName>
        <fullName evidence="2">Mannose-6-phosphate isomerase-like protein (Cupin superfamily)</fullName>
    </submittedName>
</protein>
<proteinExistence type="predicted"/>
<evidence type="ECO:0000313" key="2">
    <source>
        <dbReference type="EMBL" id="MDR7335519.1"/>
    </source>
</evidence>
<organism evidence="2 3">
    <name type="scientific">Roseateles asaccharophilus</name>
    <dbReference type="NCBI Taxonomy" id="582607"/>
    <lineage>
        <taxon>Bacteria</taxon>
        <taxon>Pseudomonadati</taxon>
        <taxon>Pseudomonadota</taxon>
        <taxon>Betaproteobacteria</taxon>
        <taxon>Burkholderiales</taxon>
        <taxon>Sphaerotilaceae</taxon>
        <taxon>Roseateles</taxon>
    </lineage>
</organism>
<dbReference type="Pfam" id="PF07883">
    <property type="entry name" value="Cupin_2"/>
    <property type="match status" value="1"/>
</dbReference>
<evidence type="ECO:0000259" key="1">
    <source>
        <dbReference type="Pfam" id="PF07883"/>
    </source>
</evidence>